<dbReference type="EMBL" id="NESN01000003">
    <property type="protein sequence ID" value="PUE53172.1"/>
    <property type="molecule type" value="Genomic_DNA"/>
</dbReference>
<dbReference type="InterPro" id="IPR001375">
    <property type="entry name" value="Peptidase_S9_cat"/>
</dbReference>
<proteinExistence type="predicted"/>
<dbReference type="PANTHER" id="PTHR42776">
    <property type="entry name" value="SERINE PEPTIDASE S9 FAMILY MEMBER"/>
    <property type="match status" value="1"/>
</dbReference>
<dbReference type="AlphaFoldDB" id="A0A315EAL6"/>
<dbReference type="SUPFAM" id="SSF53474">
    <property type="entry name" value="alpha/beta-Hydrolases"/>
    <property type="match status" value="1"/>
</dbReference>
<evidence type="ECO:0000259" key="2">
    <source>
        <dbReference type="Pfam" id="PF00326"/>
    </source>
</evidence>
<reference evidence="3 4" key="1">
    <citation type="submission" date="2017-04" db="EMBL/GenBank/DDBJ databases">
        <title>Unexpected and diverse lifestyles within the genus Limnohabitans.</title>
        <authorList>
            <person name="Kasalicky V."/>
            <person name="Mehrshad M."/>
            <person name="Andrei S.-A."/>
            <person name="Salcher M."/>
            <person name="Kratochvilova H."/>
            <person name="Simek K."/>
            <person name="Ghai R."/>
        </authorList>
    </citation>
    <scope>NUCLEOTIDE SEQUENCE [LARGE SCALE GENOMIC DNA]</scope>
    <source>
        <strain evidence="3 4">II-B4</strain>
    </source>
</reference>
<dbReference type="PANTHER" id="PTHR42776:SF27">
    <property type="entry name" value="DIPEPTIDYL PEPTIDASE FAMILY MEMBER 6"/>
    <property type="match status" value="1"/>
</dbReference>
<dbReference type="InterPro" id="IPR029058">
    <property type="entry name" value="AB_hydrolase_fold"/>
</dbReference>
<sequence>MLGINKQMGHPVHWNQTRMIPTGEPHPKALRRTKMMKTQWMVRTAGRLGALVIALALSACAVSPQHPRLQAAQVAGQLAPLLPVRAFVANTERTGGFVMSPDGERLLWSQTVGLDTGLVVRAVQANAAVTAYPVGNQGRGGGYYNWLPNSRHFVFSKDEQGNENIRLFVQDADQGTLAPWVLTPAQGVRSFVVGMGPEGSSRFFLASNQRDRASFDLYEADAGSRTLREVARNNGLVLHWLIDTQGQLSGRVRQLARPDGSDSVVELLLPDGQWRVLQTVGGFDSFWVLRIDNSARRVWALSNLGRDKTALIELNLDSGQQSVLAEHERVDLVQVLFEGRHGGPVGYVVEPGYPQVHHLNSAFGQEVQAVAAQALKQGLLTAPPTTLVRRSGSADGRRVLLRSQSDFDTAELLWDRQTGSVQRLNSQFKELAEVLSPTVPFEFNASDGRKIAGYLIRPRGVQGATPMVVEIHGGPWARDNWLPAAYNARQLLVNRGYAVLQVNYRGSTGYGRAHLEAANRQTNGRVQQDIAEAVQWAVDQGVADPQRLAVMGGSFGGFSVLAQLAQKPHNYRCGVNVVGVANWPRVMENLPPFWRNRHYFTRTYGDVNKPDERADLLRNSPVSYLDQIQAPLLVIHGANDVRVLRQDSDDVVNALRQREHPVNYLVFPNEGHGINKWRNRLTMWREIEDFFADCLGGQSAGFDYYQLMPR</sequence>
<dbReference type="Gene3D" id="2.120.10.30">
    <property type="entry name" value="TolB, C-terminal domain"/>
    <property type="match status" value="1"/>
</dbReference>
<dbReference type="InterPro" id="IPR011042">
    <property type="entry name" value="6-blade_b-propeller_TolB-like"/>
</dbReference>
<comment type="caution">
    <text evidence="3">The sequence shown here is derived from an EMBL/GenBank/DDBJ whole genome shotgun (WGS) entry which is preliminary data.</text>
</comment>
<gene>
    <name evidence="3" type="ORF">B9Z37_08780</name>
</gene>
<dbReference type="OrthoDB" id="4269629at2"/>
<evidence type="ECO:0000313" key="4">
    <source>
        <dbReference type="Proteomes" id="UP000250790"/>
    </source>
</evidence>
<dbReference type="Proteomes" id="UP000250790">
    <property type="component" value="Unassembled WGS sequence"/>
</dbReference>
<dbReference type="Gene3D" id="3.40.50.1820">
    <property type="entry name" value="alpha/beta hydrolase"/>
    <property type="match status" value="1"/>
</dbReference>
<keyword evidence="4" id="KW-1185">Reference proteome</keyword>
<dbReference type="GO" id="GO:0004252">
    <property type="term" value="F:serine-type endopeptidase activity"/>
    <property type="evidence" value="ECO:0007669"/>
    <property type="project" value="TreeGrafter"/>
</dbReference>
<dbReference type="Pfam" id="PF00326">
    <property type="entry name" value="Peptidase_S9"/>
    <property type="match status" value="1"/>
</dbReference>
<evidence type="ECO:0000256" key="1">
    <source>
        <dbReference type="ARBA" id="ARBA00022801"/>
    </source>
</evidence>
<name>A0A315EAL6_9BURK</name>
<dbReference type="SUPFAM" id="SSF82171">
    <property type="entry name" value="DPP6 N-terminal domain-like"/>
    <property type="match status" value="1"/>
</dbReference>
<dbReference type="GO" id="GO:0006508">
    <property type="term" value="P:proteolysis"/>
    <property type="evidence" value="ECO:0007669"/>
    <property type="project" value="InterPro"/>
</dbReference>
<evidence type="ECO:0000313" key="3">
    <source>
        <dbReference type="EMBL" id="PUE53172.1"/>
    </source>
</evidence>
<organism evidence="3 4">
    <name type="scientific">Limnohabitans parvus II-B4</name>
    <dbReference type="NCBI Taxonomy" id="1293052"/>
    <lineage>
        <taxon>Bacteria</taxon>
        <taxon>Pseudomonadati</taxon>
        <taxon>Pseudomonadota</taxon>
        <taxon>Betaproteobacteria</taxon>
        <taxon>Burkholderiales</taxon>
        <taxon>Comamonadaceae</taxon>
        <taxon>Limnohabitans</taxon>
    </lineage>
</organism>
<keyword evidence="1" id="KW-0378">Hydrolase</keyword>
<protein>
    <recommendedName>
        <fullName evidence="2">Peptidase S9 prolyl oligopeptidase catalytic domain-containing protein</fullName>
    </recommendedName>
</protein>
<accession>A0A315EAL6</accession>
<feature type="domain" description="Peptidase S9 prolyl oligopeptidase catalytic" evidence="2">
    <location>
        <begin position="489"/>
        <end position="697"/>
    </location>
</feature>